<dbReference type="GO" id="GO:0009279">
    <property type="term" value="C:cell outer membrane"/>
    <property type="evidence" value="ECO:0007669"/>
    <property type="project" value="UniProtKB-SubCell"/>
</dbReference>
<keyword evidence="6" id="KW-0732">Signal</keyword>
<dbReference type="InterPro" id="IPR050810">
    <property type="entry name" value="Bact_Secretion_Sys_Channel"/>
</dbReference>
<feature type="domain" description="GspD-like N0" evidence="13">
    <location>
        <begin position="41"/>
        <end position="110"/>
    </location>
</feature>
<dbReference type="PROSITE" id="PS00875">
    <property type="entry name" value="T2SP_D"/>
    <property type="match status" value="1"/>
</dbReference>
<evidence type="ECO:0000259" key="13">
    <source>
        <dbReference type="Pfam" id="PF21305"/>
    </source>
</evidence>
<dbReference type="GO" id="GO:0015627">
    <property type="term" value="C:type II protein secretion system complex"/>
    <property type="evidence" value="ECO:0007669"/>
    <property type="project" value="InterPro"/>
</dbReference>
<dbReference type="NCBIfam" id="TIGR02517">
    <property type="entry name" value="type_II_gspD"/>
    <property type="match status" value="1"/>
</dbReference>
<evidence type="ECO:0000256" key="8">
    <source>
        <dbReference type="ARBA" id="ARBA00023136"/>
    </source>
</evidence>
<feature type="region of interest" description="Disordered" evidence="10">
    <location>
        <begin position="667"/>
        <end position="688"/>
    </location>
</feature>
<accession>A0A3B0Z2X0</accession>
<dbReference type="PANTHER" id="PTHR30332:SF24">
    <property type="entry name" value="SECRETIN GSPD-RELATED"/>
    <property type="match status" value="1"/>
</dbReference>
<dbReference type="InterPro" id="IPR038591">
    <property type="entry name" value="NolW-like_sf"/>
</dbReference>
<evidence type="ECO:0000256" key="6">
    <source>
        <dbReference type="ARBA" id="ARBA00022729"/>
    </source>
</evidence>
<keyword evidence="8" id="KW-0472">Membrane</keyword>
<evidence type="ECO:0000256" key="7">
    <source>
        <dbReference type="ARBA" id="ARBA00022927"/>
    </source>
</evidence>
<dbReference type="Gene3D" id="3.30.1370.120">
    <property type="match status" value="3"/>
</dbReference>
<sequence length="688" mass="72713">MQLIKYFHRGYRCIWNGALCTALLIAFACFSTISAAKNITLNLKDADISAVISTVSEATGKNFIVDPRVKGKVTIISSHPMASEELYSVFLSILEVHGFSAVPSGNVIKILPDASAKQKAMPIADDESPGAGDQIVTRVIALRNVSSSQLVPILRPLVPQQGHLAAYVPANILIISDRAANIARLMNIIGRIDTPSNDEIEIIQLEHASADEVVRIMTSLEQKGKGKGKGIGASAGGGGAPILIADERTNSILVGGGKSGRLRIKAIISHLDTPLDKGGNTRVVYLRYAQAEDMVKVLTGVSKSVERQGKGKGAAAANKAKVDIQADEATNALVITAPPDIFRSLESVIKQLDIRRAQVLIETVIAEVSENLSNELGVQWIFDGTPAGDQPVGVVNFGAGAGGSIAEIGAAVAAGLPPAIGNGATIGLGRFNSSTLNFAAVLRVLKGDGTTNILSTPTLVTMDNEEAEIVIGQTVPFITGSFTSPGGGGATPTNPFQTIKREDVGITLKVKPQINEGDAVKLEIEQTIDSISSSATGAVDLITNTRSIKTNVIVDDGQMIVLGGLINDEVRESVQKVPLLGDIPLLGWLFSHKTSSKVKQNLMMFLQPTIIRDAALASRLTHGKYSYQRARQLEVREKGLLMLPGDASPVMPTMQEALALPPAFDMSEVSGEEKTSPVPQDNSRAVVE</sequence>
<dbReference type="EMBL" id="UOFQ01000033">
    <property type="protein sequence ID" value="VAW86021.1"/>
    <property type="molecule type" value="Genomic_DNA"/>
</dbReference>
<dbReference type="InterPro" id="IPR004845">
    <property type="entry name" value="T2SS_GspD_CS"/>
</dbReference>
<dbReference type="Pfam" id="PF00263">
    <property type="entry name" value="Secretin"/>
    <property type="match status" value="1"/>
</dbReference>
<gene>
    <name evidence="14" type="ORF">MNBD_GAMMA17-1111</name>
</gene>
<evidence type="ECO:0000256" key="2">
    <source>
        <dbReference type="ARBA" id="ARBA00006980"/>
    </source>
</evidence>
<keyword evidence="7" id="KW-0653">Protein transport</keyword>
<name>A0A3B0Z2X0_9ZZZZ</name>
<dbReference type="Pfam" id="PF03958">
    <property type="entry name" value="Secretin_N"/>
    <property type="match status" value="3"/>
</dbReference>
<dbReference type="InterPro" id="IPR049371">
    <property type="entry name" value="GspD-like_N0"/>
</dbReference>
<dbReference type="AlphaFoldDB" id="A0A3B0Z2X0"/>
<reference evidence="14" key="1">
    <citation type="submission" date="2018-06" db="EMBL/GenBank/DDBJ databases">
        <authorList>
            <person name="Zhirakovskaya E."/>
        </authorList>
    </citation>
    <scope>NUCLEOTIDE SEQUENCE</scope>
</reference>
<comment type="subcellular location">
    <subcellularLocation>
        <location evidence="1">Cell outer membrane</location>
    </subcellularLocation>
</comment>
<evidence type="ECO:0000259" key="12">
    <source>
        <dbReference type="Pfam" id="PF03958"/>
    </source>
</evidence>
<feature type="domain" description="NolW-like" evidence="12">
    <location>
        <begin position="137"/>
        <end position="196"/>
    </location>
</feature>
<feature type="domain" description="NolW-like" evidence="12">
    <location>
        <begin position="281"/>
        <end position="358"/>
    </location>
</feature>
<feature type="compositionally biased region" description="Polar residues" evidence="10">
    <location>
        <begin position="677"/>
        <end position="688"/>
    </location>
</feature>
<dbReference type="InterPro" id="IPR004846">
    <property type="entry name" value="T2SS/T3SS_dom"/>
</dbReference>
<evidence type="ECO:0000259" key="11">
    <source>
        <dbReference type="Pfam" id="PF00263"/>
    </source>
</evidence>
<organism evidence="14">
    <name type="scientific">hydrothermal vent metagenome</name>
    <dbReference type="NCBI Taxonomy" id="652676"/>
    <lineage>
        <taxon>unclassified sequences</taxon>
        <taxon>metagenomes</taxon>
        <taxon>ecological metagenomes</taxon>
    </lineage>
</organism>
<dbReference type="InterPro" id="IPR001775">
    <property type="entry name" value="GspD/PilQ"/>
</dbReference>
<dbReference type="GO" id="GO:0015628">
    <property type="term" value="P:protein secretion by the type II secretion system"/>
    <property type="evidence" value="ECO:0007669"/>
    <property type="project" value="InterPro"/>
</dbReference>
<evidence type="ECO:0000256" key="1">
    <source>
        <dbReference type="ARBA" id="ARBA00004442"/>
    </source>
</evidence>
<keyword evidence="5" id="KW-0812">Transmembrane</keyword>
<evidence type="ECO:0000256" key="4">
    <source>
        <dbReference type="ARBA" id="ARBA00022452"/>
    </source>
</evidence>
<dbReference type="InterPro" id="IPR005644">
    <property type="entry name" value="NolW-like"/>
</dbReference>
<dbReference type="PANTHER" id="PTHR30332">
    <property type="entry name" value="PROBABLE GENERAL SECRETION PATHWAY PROTEIN D"/>
    <property type="match status" value="1"/>
</dbReference>
<dbReference type="PRINTS" id="PR00811">
    <property type="entry name" value="BCTERIALGSPD"/>
</dbReference>
<dbReference type="InterPro" id="IPR013356">
    <property type="entry name" value="T2SS_GspD"/>
</dbReference>
<proteinExistence type="inferred from homology"/>
<dbReference type="PROSITE" id="PS51257">
    <property type="entry name" value="PROKAR_LIPOPROTEIN"/>
    <property type="match status" value="1"/>
</dbReference>
<evidence type="ECO:0000256" key="3">
    <source>
        <dbReference type="ARBA" id="ARBA00022448"/>
    </source>
</evidence>
<feature type="domain" description="Type II/III secretion system secretin-like" evidence="11">
    <location>
        <begin position="445"/>
        <end position="612"/>
    </location>
</feature>
<dbReference type="Pfam" id="PF21305">
    <property type="entry name" value="type_II_gspD_N0"/>
    <property type="match status" value="1"/>
</dbReference>
<evidence type="ECO:0000313" key="14">
    <source>
        <dbReference type="EMBL" id="VAW86021.1"/>
    </source>
</evidence>
<keyword evidence="4" id="KW-1134">Transmembrane beta strand</keyword>
<protein>
    <submittedName>
        <fullName evidence="14">General secretion pathway protein D</fullName>
    </submittedName>
</protein>
<feature type="domain" description="NolW-like" evidence="12">
    <location>
        <begin position="201"/>
        <end position="274"/>
    </location>
</feature>
<comment type="similarity">
    <text evidence="2">Belongs to the bacterial secretin family. GSP D subfamily.</text>
</comment>
<keyword evidence="9" id="KW-0998">Cell outer membrane</keyword>
<evidence type="ECO:0000256" key="9">
    <source>
        <dbReference type="ARBA" id="ARBA00023237"/>
    </source>
</evidence>
<keyword evidence="3" id="KW-0813">Transport</keyword>
<evidence type="ECO:0000256" key="10">
    <source>
        <dbReference type="SAM" id="MobiDB-lite"/>
    </source>
</evidence>
<evidence type="ECO:0000256" key="5">
    <source>
        <dbReference type="ARBA" id="ARBA00022692"/>
    </source>
</evidence>